<organism evidence="1 2">
    <name type="scientific">Burkholderia ubonensis</name>
    <dbReference type="NCBI Taxonomy" id="101571"/>
    <lineage>
        <taxon>Bacteria</taxon>
        <taxon>Pseudomonadati</taxon>
        <taxon>Pseudomonadota</taxon>
        <taxon>Betaproteobacteria</taxon>
        <taxon>Burkholderiales</taxon>
        <taxon>Burkholderiaceae</taxon>
        <taxon>Burkholderia</taxon>
        <taxon>Burkholderia cepacia complex</taxon>
    </lineage>
</organism>
<name>A0A1B4LN63_9BURK</name>
<dbReference type="AlphaFoldDB" id="A0A1B4LN63"/>
<dbReference type="Proteomes" id="UP000243680">
    <property type="component" value="Chromosome 2"/>
</dbReference>
<sequence>MYVARECFDRRNDTKLPRDRTAGGSGCATNRFPQPVFRVGIRMVGWMHRDRVRQGLAALA</sequence>
<proteinExistence type="predicted"/>
<gene>
    <name evidence="1" type="ORF">WJ35_27025</name>
</gene>
<dbReference type="EMBL" id="CP013422">
    <property type="protein sequence ID" value="AOJ78614.1"/>
    <property type="molecule type" value="Genomic_DNA"/>
</dbReference>
<evidence type="ECO:0000313" key="1">
    <source>
        <dbReference type="EMBL" id="AOJ78614.1"/>
    </source>
</evidence>
<reference evidence="1 2" key="1">
    <citation type="submission" date="2015-12" db="EMBL/GenBank/DDBJ databases">
        <title>Diversity of Burkholderia near neighbor genomes.</title>
        <authorList>
            <person name="Sahl J."/>
            <person name="Wagner D."/>
            <person name="Keim P."/>
        </authorList>
    </citation>
    <scope>NUCLEOTIDE SEQUENCE [LARGE SCALE GENOMIC DNA]</scope>
    <source>
        <strain evidence="1 2">MSMB0783</strain>
    </source>
</reference>
<protein>
    <submittedName>
        <fullName evidence="1">Uncharacterized protein</fullName>
    </submittedName>
</protein>
<accession>A0A1B4LN63</accession>
<evidence type="ECO:0000313" key="2">
    <source>
        <dbReference type="Proteomes" id="UP000243680"/>
    </source>
</evidence>